<dbReference type="AlphaFoldDB" id="A0A2R4XIG0"/>
<gene>
    <name evidence="12" type="primary">cysS</name>
    <name evidence="14" type="ORF">DBV39_07670</name>
</gene>
<keyword evidence="7 12" id="KW-0547">Nucleotide-binding</keyword>
<dbReference type="HAMAP" id="MF_00041">
    <property type="entry name" value="Cys_tRNA_synth"/>
    <property type="match status" value="1"/>
</dbReference>
<comment type="catalytic activity">
    <reaction evidence="12">
        <text>tRNA(Cys) + L-cysteine + ATP = L-cysteinyl-tRNA(Cys) + AMP + diphosphate</text>
        <dbReference type="Rhea" id="RHEA:17773"/>
        <dbReference type="Rhea" id="RHEA-COMP:9661"/>
        <dbReference type="Rhea" id="RHEA-COMP:9679"/>
        <dbReference type="ChEBI" id="CHEBI:30616"/>
        <dbReference type="ChEBI" id="CHEBI:33019"/>
        <dbReference type="ChEBI" id="CHEBI:35235"/>
        <dbReference type="ChEBI" id="CHEBI:78442"/>
        <dbReference type="ChEBI" id="CHEBI:78517"/>
        <dbReference type="ChEBI" id="CHEBI:456215"/>
        <dbReference type="EC" id="6.1.1.16"/>
    </reaction>
</comment>
<dbReference type="SUPFAM" id="SSF52374">
    <property type="entry name" value="Nucleotidylyl transferase"/>
    <property type="match status" value="1"/>
</dbReference>
<reference evidence="14 15" key="1">
    <citation type="submission" date="2018-04" db="EMBL/GenBank/DDBJ databases">
        <title>Bordetella sp. HZ20 isolated from seawater.</title>
        <authorList>
            <person name="Sun C."/>
        </authorList>
    </citation>
    <scope>NUCLEOTIDE SEQUENCE [LARGE SCALE GENOMIC DNA]</scope>
    <source>
        <strain evidence="14 15">HZ20</strain>
    </source>
</reference>
<evidence type="ECO:0000256" key="10">
    <source>
        <dbReference type="ARBA" id="ARBA00022917"/>
    </source>
</evidence>
<evidence type="ECO:0000256" key="11">
    <source>
        <dbReference type="ARBA" id="ARBA00023146"/>
    </source>
</evidence>
<dbReference type="PANTHER" id="PTHR10890">
    <property type="entry name" value="CYSTEINYL-TRNA SYNTHETASE"/>
    <property type="match status" value="1"/>
</dbReference>
<dbReference type="GO" id="GO:0005524">
    <property type="term" value="F:ATP binding"/>
    <property type="evidence" value="ECO:0007669"/>
    <property type="project" value="UniProtKB-UniRule"/>
</dbReference>
<keyword evidence="6 12" id="KW-0479">Metal-binding</keyword>
<feature type="binding site" evidence="12">
    <location>
        <position position="237"/>
    </location>
    <ligand>
        <name>Zn(2+)</name>
        <dbReference type="ChEBI" id="CHEBI:29105"/>
    </ligand>
</feature>
<dbReference type="InterPro" id="IPR015273">
    <property type="entry name" value="Cys-tRNA-synt_Ia_DALR"/>
</dbReference>
<accession>A0A2R4XIG0</accession>
<dbReference type="InterPro" id="IPR009080">
    <property type="entry name" value="tRNAsynth_Ia_anticodon-bd"/>
</dbReference>
<dbReference type="InterPro" id="IPR032678">
    <property type="entry name" value="tRNA-synt_1_cat_dom"/>
</dbReference>
<dbReference type="Gene3D" id="3.40.50.620">
    <property type="entry name" value="HUPs"/>
    <property type="match status" value="1"/>
</dbReference>
<feature type="binding site" evidence="12">
    <location>
        <position position="212"/>
    </location>
    <ligand>
        <name>Zn(2+)</name>
        <dbReference type="ChEBI" id="CHEBI:29105"/>
    </ligand>
</feature>
<dbReference type="GO" id="GO:0006423">
    <property type="term" value="P:cysteinyl-tRNA aminoacylation"/>
    <property type="evidence" value="ECO:0007669"/>
    <property type="project" value="UniProtKB-UniRule"/>
</dbReference>
<name>A0A2R4XIG0_9BURK</name>
<dbReference type="Pfam" id="PF01406">
    <property type="entry name" value="tRNA-synt_1e"/>
    <property type="match status" value="1"/>
</dbReference>
<dbReference type="SMART" id="SM00840">
    <property type="entry name" value="DALR_2"/>
    <property type="match status" value="1"/>
</dbReference>
<keyword evidence="4 12" id="KW-0963">Cytoplasm</keyword>
<comment type="subcellular location">
    <subcellularLocation>
        <location evidence="1 12">Cytoplasm</location>
    </subcellularLocation>
</comment>
<dbReference type="EC" id="6.1.1.16" evidence="12"/>
<dbReference type="RefSeq" id="WP_108621036.1">
    <property type="nucleotide sequence ID" value="NZ_CP028901.1"/>
</dbReference>
<evidence type="ECO:0000259" key="13">
    <source>
        <dbReference type="SMART" id="SM00840"/>
    </source>
</evidence>
<dbReference type="PRINTS" id="PR00983">
    <property type="entry name" value="TRNASYNTHCYS"/>
</dbReference>
<organism evidence="14 15">
    <name type="scientific">Orrella marina</name>
    <dbReference type="NCBI Taxonomy" id="2163011"/>
    <lineage>
        <taxon>Bacteria</taxon>
        <taxon>Pseudomonadati</taxon>
        <taxon>Pseudomonadota</taxon>
        <taxon>Betaproteobacteria</taxon>
        <taxon>Burkholderiales</taxon>
        <taxon>Alcaligenaceae</taxon>
        <taxon>Orrella</taxon>
    </lineage>
</organism>
<dbReference type="SUPFAM" id="SSF47323">
    <property type="entry name" value="Anticodon-binding domain of a subclass of class I aminoacyl-tRNA synthetases"/>
    <property type="match status" value="1"/>
</dbReference>
<keyword evidence="8 12" id="KW-0862">Zinc</keyword>
<feature type="binding site" evidence="12">
    <location>
        <position position="28"/>
    </location>
    <ligand>
        <name>Zn(2+)</name>
        <dbReference type="ChEBI" id="CHEBI:29105"/>
    </ligand>
</feature>
<proteinExistence type="inferred from homology"/>
<dbReference type="GO" id="GO:0008270">
    <property type="term" value="F:zinc ion binding"/>
    <property type="evidence" value="ECO:0007669"/>
    <property type="project" value="UniProtKB-UniRule"/>
</dbReference>
<dbReference type="KEGG" id="boz:DBV39_07670"/>
<keyword evidence="11 12" id="KW-0030">Aminoacyl-tRNA synthetase</keyword>
<dbReference type="Pfam" id="PF23493">
    <property type="entry name" value="CysS_C"/>
    <property type="match status" value="1"/>
</dbReference>
<feature type="short sequence motif" description="'HIGH' region" evidence="12">
    <location>
        <begin position="30"/>
        <end position="40"/>
    </location>
</feature>
<evidence type="ECO:0000313" key="15">
    <source>
        <dbReference type="Proteomes" id="UP000244571"/>
    </source>
</evidence>
<dbReference type="GO" id="GO:0004817">
    <property type="term" value="F:cysteine-tRNA ligase activity"/>
    <property type="evidence" value="ECO:0007669"/>
    <property type="project" value="UniProtKB-UniRule"/>
</dbReference>
<evidence type="ECO:0000256" key="2">
    <source>
        <dbReference type="ARBA" id="ARBA00005594"/>
    </source>
</evidence>
<dbReference type="Pfam" id="PF09190">
    <property type="entry name" value="DALR_2"/>
    <property type="match status" value="1"/>
</dbReference>
<evidence type="ECO:0000256" key="5">
    <source>
        <dbReference type="ARBA" id="ARBA00022598"/>
    </source>
</evidence>
<evidence type="ECO:0000256" key="12">
    <source>
        <dbReference type="HAMAP-Rule" id="MF_00041"/>
    </source>
</evidence>
<protein>
    <recommendedName>
        <fullName evidence="12">Cysteine--tRNA ligase</fullName>
        <ecNumber evidence="12">6.1.1.16</ecNumber>
    </recommendedName>
    <alternativeName>
        <fullName evidence="12">Cysteinyl-tRNA synthetase</fullName>
        <shortName evidence="12">CysRS</shortName>
    </alternativeName>
</protein>
<dbReference type="CDD" id="cd07963">
    <property type="entry name" value="Anticodon_Ia_Cys"/>
    <property type="match status" value="1"/>
</dbReference>
<evidence type="ECO:0000256" key="9">
    <source>
        <dbReference type="ARBA" id="ARBA00022840"/>
    </source>
</evidence>
<dbReference type="EMBL" id="CP028901">
    <property type="protein sequence ID" value="AWB33607.1"/>
    <property type="molecule type" value="Genomic_DNA"/>
</dbReference>
<dbReference type="InterPro" id="IPR056411">
    <property type="entry name" value="CysS_C"/>
</dbReference>
<dbReference type="InterPro" id="IPR014729">
    <property type="entry name" value="Rossmann-like_a/b/a_fold"/>
</dbReference>
<dbReference type="CDD" id="cd00672">
    <property type="entry name" value="CysRS_core"/>
    <property type="match status" value="1"/>
</dbReference>
<feature type="domain" description="Cysteinyl-tRNA synthetase class Ia DALR" evidence="13">
    <location>
        <begin position="359"/>
        <end position="414"/>
    </location>
</feature>
<dbReference type="OrthoDB" id="9815130at2"/>
<dbReference type="NCBIfam" id="TIGR00435">
    <property type="entry name" value="cysS"/>
    <property type="match status" value="1"/>
</dbReference>
<keyword evidence="10 12" id="KW-0648">Protein biosynthesis</keyword>
<evidence type="ECO:0000256" key="3">
    <source>
        <dbReference type="ARBA" id="ARBA00011245"/>
    </source>
</evidence>
<comment type="similarity">
    <text evidence="2 12">Belongs to the class-I aminoacyl-tRNA synthetase family.</text>
</comment>
<evidence type="ECO:0000256" key="4">
    <source>
        <dbReference type="ARBA" id="ARBA00022490"/>
    </source>
</evidence>
<keyword evidence="5 12" id="KW-0436">Ligase</keyword>
<dbReference type="PANTHER" id="PTHR10890:SF3">
    <property type="entry name" value="CYSTEINE--TRNA LIGASE, CYTOPLASMIC"/>
    <property type="match status" value="1"/>
</dbReference>
<comment type="cofactor">
    <cofactor evidence="12">
        <name>Zn(2+)</name>
        <dbReference type="ChEBI" id="CHEBI:29105"/>
    </cofactor>
    <text evidence="12">Binds 1 zinc ion per subunit.</text>
</comment>
<dbReference type="Proteomes" id="UP000244571">
    <property type="component" value="Chromosome"/>
</dbReference>
<dbReference type="InterPro" id="IPR024909">
    <property type="entry name" value="Cys-tRNA/MSH_ligase"/>
</dbReference>
<sequence length="505" mass="56939">MLQIYDSLSRNKRPFKPARDGEVRMYVCGMTVYDFCHLGHARMLVSFDVVQRWLRVLGYKVTYVRNITDIDDKIIRRAVETDRKLSDVTRFFIDAMHADEAALGVQAPDHQPRATAFVPDMLDIIDRLEQRGLAYRAEDGDVNYAVRNFADYGKLSGKTLDQLRAGERVAVSAGKRDPLDFVLWKSAKPEEPEESRWPSVYGWGRPGWHIECSAMSRSVLGLPLDIHGGGPDLKFPHHENEIAQSEGAFGGALANTWMHCGSLMVDSEKMSKSLGNFRTIRQTVAALDVSQDRAEYEPNPREAQMLRFFIVRNHYRSLQNYSPDNLVDAQSALDRLYQTLANVAPDQVEVNWQEGPARQFADAMNDDFNTAEAVAVLFELSARAHRDHDSATSGLMLALGQTLGLFTVNPQTYIQSSSRYTRRAIEAREQAALEQEQESGPEQGLMQAGQVVEFDARKIEDLIAQRAQAKKDKDFKRADSIREELAQAGVLLEDKPGGVTQWRRG</sequence>
<keyword evidence="9 12" id="KW-0067">ATP-binding</keyword>
<keyword evidence="15" id="KW-1185">Reference proteome</keyword>
<evidence type="ECO:0000256" key="6">
    <source>
        <dbReference type="ARBA" id="ARBA00022723"/>
    </source>
</evidence>
<feature type="binding site" evidence="12">
    <location>
        <position position="272"/>
    </location>
    <ligand>
        <name>ATP</name>
        <dbReference type="ChEBI" id="CHEBI:30616"/>
    </ligand>
</feature>
<comment type="subunit">
    <text evidence="3 12">Monomer.</text>
</comment>
<dbReference type="Gene3D" id="1.20.120.640">
    <property type="entry name" value="Anticodon-binding domain of a subclass of class I aminoacyl-tRNA synthetases"/>
    <property type="match status" value="1"/>
</dbReference>
<feature type="short sequence motif" description="'KMSKS' region" evidence="12">
    <location>
        <begin position="269"/>
        <end position="273"/>
    </location>
</feature>
<feature type="binding site" evidence="12">
    <location>
        <position position="241"/>
    </location>
    <ligand>
        <name>Zn(2+)</name>
        <dbReference type="ChEBI" id="CHEBI:29105"/>
    </ligand>
</feature>
<evidence type="ECO:0000256" key="1">
    <source>
        <dbReference type="ARBA" id="ARBA00004496"/>
    </source>
</evidence>
<dbReference type="InterPro" id="IPR015803">
    <property type="entry name" value="Cys-tRNA-ligase"/>
</dbReference>
<dbReference type="GO" id="GO:0005829">
    <property type="term" value="C:cytosol"/>
    <property type="evidence" value="ECO:0007669"/>
    <property type="project" value="TreeGrafter"/>
</dbReference>
<evidence type="ECO:0000256" key="8">
    <source>
        <dbReference type="ARBA" id="ARBA00022833"/>
    </source>
</evidence>
<evidence type="ECO:0000256" key="7">
    <source>
        <dbReference type="ARBA" id="ARBA00022741"/>
    </source>
</evidence>
<evidence type="ECO:0000313" key="14">
    <source>
        <dbReference type="EMBL" id="AWB33607.1"/>
    </source>
</evidence>